<evidence type="ECO:0000313" key="1">
    <source>
        <dbReference type="EMBL" id="KAA9349240.1"/>
    </source>
</evidence>
<accession>A0A5N1JF23</accession>
<keyword evidence="2" id="KW-1185">Reference proteome</keyword>
<name>A0A5N1JF23_9BACT</name>
<protein>
    <recommendedName>
        <fullName evidence="3">DDE superfamily endonuclease</fullName>
    </recommendedName>
</protein>
<gene>
    <name evidence="1" type="ORF">F0P93_22865</name>
</gene>
<evidence type="ECO:0000313" key="2">
    <source>
        <dbReference type="Proteomes" id="UP000326344"/>
    </source>
</evidence>
<sequence length="65" mass="7351">MSRLQKLVNQSTSTRRVVVEHAIWGIKRLHCLGYLLRLQGGAIRDALMLVGPGLHNLRVNSPLRH</sequence>
<proteinExistence type="predicted"/>
<dbReference type="RefSeq" id="WP_150880055.1">
    <property type="nucleotide sequence ID" value="NZ_VTWS01000006.1"/>
</dbReference>
<evidence type="ECO:0008006" key="3">
    <source>
        <dbReference type="Google" id="ProtNLM"/>
    </source>
</evidence>
<comment type="caution">
    <text evidence="1">The sequence shown here is derived from an EMBL/GenBank/DDBJ whole genome shotgun (WGS) entry which is preliminary data.</text>
</comment>
<dbReference type="Proteomes" id="UP000326344">
    <property type="component" value="Unassembled WGS sequence"/>
</dbReference>
<organism evidence="1 2">
    <name type="scientific">Larkinella humicola</name>
    <dbReference type="NCBI Taxonomy" id="2607654"/>
    <lineage>
        <taxon>Bacteria</taxon>
        <taxon>Pseudomonadati</taxon>
        <taxon>Bacteroidota</taxon>
        <taxon>Cytophagia</taxon>
        <taxon>Cytophagales</taxon>
        <taxon>Spirosomataceae</taxon>
        <taxon>Larkinella</taxon>
    </lineage>
</organism>
<reference evidence="1 2" key="1">
    <citation type="submission" date="2019-09" db="EMBL/GenBank/DDBJ databases">
        <title>Genome Sequence of Larkinella sp MA1.</title>
        <authorList>
            <person name="Srinivasan S."/>
        </authorList>
    </citation>
    <scope>NUCLEOTIDE SEQUENCE [LARGE SCALE GENOMIC DNA]</scope>
    <source>
        <strain evidence="1 2">MA1</strain>
    </source>
</reference>
<dbReference type="EMBL" id="VTWS01000006">
    <property type="protein sequence ID" value="KAA9349240.1"/>
    <property type="molecule type" value="Genomic_DNA"/>
</dbReference>
<dbReference type="AlphaFoldDB" id="A0A5N1JF23"/>